<accession>A0A135U2J2</accession>
<protein>
    <submittedName>
        <fullName evidence="2">Uncharacterized protein</fullName>
    </submittedName>
</protein>
<feature type="region of interest" description="Disordered" evidence="1">
    <location>
        <begin position="275"/>
        <end position="304"/>
    </location>
</feature>
<proteinExistence type="predicted"/>
<dbReference type="OrthoDB" id="4851675at2759"/>
<evidence type="ECO:0000313" key="3">
    <source>
        <dbReference type="Proteomes" id="UP000070054"/>
    </source>
</evidence>
<dbReference type="AlphaFoldDB" id="A0A135U2J2"/>
<name>A0A135U2J2_9PEZI</name>
<organism evidence="2 3">
    <name type="scientific">Colletotrichum nymphaeae SA-01</name>
    <dbReference type="NCBI Taxonomy" id="1460502"/>
    <lineage>
        <taxon>Eukaryota</taxon>
        <taxon>Fungi</taxon>
        <taxon>Dikarya</taxon>
        <taxon>Ascomycota</taxon>
        <taxon>Pezizomycotina</taxon>
        <taxon>Sordariomycetes</taxon>
        <taxon>Hypocreomycetidae</taxon>
        <taxon>Glomerellales</taxon>
        <taxon>Glomerellaceae</taxon>
        <taxon>Colletotrichum</taxon>
        <taxon>Colletotrichum acutatum species complex</taxon>
    </lineage>
</organism>
<evidence type="ECO:0000313" key="2">
    <source>
        <dbReference type="EMBL" id="KXH54587.1"/>
    </source>
</evidence>
<comment type="caution">
    <text evidence="2">The sequence shown here is derived from an EMBL/GenBank/DDBJ whole genome shotgun (WGS) entry which is preliminary data.</text>
</comment>
<dbReference type="EMBL" id="JEMN01000913">
    <property type="protein sequence ID" value="KXH54587.1"/>
    <property type="molecule type" value="Genomic_DNA"/>
</dbReference>
<reference evidence="2 3" key="1">
    <citation type="submission" date="2014-02" db="EMBL/GenBank/DDBJ databases">
        <title>The genome sequence of Colletotrichum nymphaeae SA-01.</title>
        <authorList>
            <person name="Baroncelli R."/>
            <person name="Thon M.R."/>
        </authorList>
    </citation>
    <scope>NUCLEOTIDE SEQUENCE [LARGE SCALE GENOMIC DNA]</scope>
    <source>
        <strain evidence="2 3">SA-01</strain>
    </source>
</reference>
<feature type="region of interest" description="Disordered" evidence="1">
    <location>
        <begin position="47"/>
        <end position="92"/>
    </location>
</feature>
<gene>
    <name evidence="2" type="ORF">CNYM01_04086</name>
</gene>
<dbReference type="Proteomes" id="UP000070054">
    <property type="component" value="Unassembled WGS sequence"/>
</dbReference>
<sequence length="304" mass="34193">MSRNLYDPPFHYSPRRPYTARYPPPPSPLEIEAYLAPYYYVRPPHERASSPIMSPLSSGRHRDEDSGARERGDRRGEASDDETERVQKAVGSLSLVRQAPQDREASVRSRQYRLIQIRLLLVQVHDQLEIAHKVYNAALQKFLGQVEKIKESSPATKNQVWVDMLSKDAEKGMKEADRERSPPPLNFDTVMAQVETCLQSLEGAQMKNSPPTSGFDDESPDSEGQFKVVVDAVREIVDLAAKAPEENLVCEDLVERLDRARSLADTTSNVWRAVLSKLPARSMGSTKSKDPEWNASSEEQQSGS</sequence>
<feature type="compositionally biased region" description="Basic and acidic residues" evidence="1">
    <location>
        <begin position="60"/>
        <end position="78"/>
    </location>
</feature>
<evidence type="ECO:0000256" key="1">
    <source>
        <dbReference type="SAM" id="MobiDB-lite"/>
    </source>
</evidence>
<keyword evidence="3" id="KW-1185">Reference proteome</keyword>
<feature type="region of interest" description="Disordered" evidence="1">
    <location>
        <begin position="1"/>
        <end position="26"/>
    </location>
</feature>
<feature type="compositionally biased region" description="Polar residues" evidence="1">
    <location>
        <begin position="294"/>
        <end position="304"/>
    </location>
</feature>